<organism evidence="2 3">
    <name type="scientific">Streptomyces spiramenti</name>
    <dbReference type="NCBI Taxonomy" id="2720606"/>
    <lineage>
        <taxon>Bacteria</taxon>
        <taxon>Bacillati</taxon>
        <taxon>Actinomycetota</taxon>
        <taxon>Actinomycetes</taxon>
        <taxon>Kitasatosporales</taxon>
        <taxon>Streptomycetaceae</taxon>
        <taxon>Streptomyces</taxon>
    </lineage>
</organism>
<evidence type="ECO:0000313" key="2">
    <source>
        <dbReference type="EMBL" id="NJP69138.1"/>
    </source>
</evidence>
<protein>
    <submittedName>
        <fullName evidence="2">Siderophore-interacting protein</fullName>
    </submittedName>
</protein>
<sequence>MSPSFHASPNVLFVTRVLEVRRLSPGFLRLTLGGPGLSHFAPHGLDQRVKLLVPGAEGVPAALAEDLVHEPRWREAWRSLPEDTRPPMRSYTPSAVRPRAAEVDLDVYVHDRPGPASAWVAAVAPGAPALVSGPDVRRGAPGHGIQWDPGPAVRRVLLAGDETAFPAIRNIVAATADTPGPRREVLLEAGDARDATALRAELPGAEVSVVIRGARERGGVPLAREAAAWADRSAAEAVCLGEGFYAWLATESTRVAGIRDVLRRAGVAPRRIHAQGYWHDRVRVS</sequence>
<dbReference type="RefSeq" id="WP_167935602.1">
    <property type="nucleotide sequence ID" value="NZ_JAAVJB010000378.1"/>
</dbReference>
<dbReference type="InterPro" id="IPR007037">
    <property type="entry name" value="SIP_rossman_dom"/>
</dbReference>
<feature type="domain" description="FAD-binding FR-type" evidence="1">
    <location>
        <begin position="10"/>
        <end position="141"/>
    </location>
</feature>
<proteinExistence type="predicted"/>
<dbReference type="PANTHER" id="PTHR30157">
    <property type="entry name" value="FERRIC REDUCTASE, NADPH-DEPENDENT"/>
    <property type="match status" value="1"/>
</dbReference>
<dbReference type="InterPro" id="IPR017938">
    <property type="entry name" value="Riboflavin_synthase-like_b-brl"/>
</dbReference>
<dbReference type="InterPro" id="IPR013113">
    <property type="entry name" value="SIP_FAD-bd"/>
</dbReference>
<dbReference type="PROSITE" id="PS51384">
    <property type="entry name" value="FAD_FR"/>
    <property type="match status" value="1"/>
</dbReference>
<reference evidence="2 3" key="1">
    <citation type="submission" date="2020-03" db="EMBL/GenBank/DDBJ databases">
        <title>Draft genome of Streptomyces sp. ventii, isolated from the Axial Seamount in the Pacific Ocean, and resequencing of the two type strains Streptomyces lonarensis strain NCL 716 and Streptomyces bohaiensis strain 11A07.</title>
        <authorList>
            <person name="Loughran R.M."/>
            <person name="Pfannmuller K.M."/>
            <person name="Wasson B.J."/>
            <person name="Deadmond M.C."/>
            <person name="Paddock B.E."/>
            <person name="Koyack M.J."/>
            <person name="Gallegos D.A."/>
            <person name="Mitchell E.A."/>
            <person name="Ushijima B."/>
            <person name="Saw J.H."/>
            <person name="Mcphail K.L."/>
            <person name="Videau P."/>
        </authorList>
    </citation>
    <scope>NUCLEOTIDE SEQUENCE [LARGE SCALE GENOMIC DNA]</scope>
    <source>
        <strain evidence="3">5675061</strain>
    </source>
</reference>
<accession>A0ABX1AWB8</accession>
<dbReference type="InterPro" id="IPR017927">
    <property type="entry name" value="FAD-bd_FR_type"/>
</dbReference>
<dbReference type="CDD" id="cd06193">
    <property type="entry name" value="siderophore_interacting"/>
    <property type="match status" value="1"/>
</dbReference>
<dbReference type="EMBL" id="JAAVJB010000378">
    <property type="protein sequence ID" value="NJP69138.1"/>
    <property type="molecule type" value="Genomic_DNA"/>
</dbReference>
<dbReference type="InterPro" id="IPR039374">
    <property type="entry name" value="SIP_fam"/>
</dbReference>
<dbReference type="PANTHER" id="PTHR30157:SF0">
    <property type="entry name" value="NADPH-DEPENDENT FERRIC-CHELATE REDUCTASE"/>
    <property type="match status" value="1"/>
</dbReference>
<dbReference type="SUPFAM" id="SSF63380">
    <property type="entry name" value="Riboflavin synthase domain-like"/>
    <property type="match status" value="1"/>
</dbReference>
<name>A0ABX1AWB8_9ACTN</name>
<comment type="caution">
    <text evidence="2">The sequence shown here is derived from an EMBL/GenBank/DDBJ whole genome shotgun (WGS) entry which is preliminary data.</text>
</comment>
<dbReference type="Proteomes" id="UP000746503">
    <property type="component" value="Unassembled WGS sequence"/>
</dbReference>
<evidence type="ECO:0000313" key="3">
    <source>
        <dbReference type="Proteomes" id="UP000746503"/>
    </source>
</evidence>
<dbReference type="Gene3D" id="2.40.30.10">
    <property type="entry name" value="Translation factors"/>
    <property type="match status" value="1"/>
</dbReference>
<evidence type="ECO:0000259" key="1">
    <source>
        <dbReference type="PROSITE" id="PS51384"/>
    </source>
</evidence>
<dbReference type="Pfam" id="PF04954">
    <property type="entry name" value="SIP"/>
    <property type="match status" value="1"/>
</dbReference>
<keyword evidence="3" id="KW-1185">Reference proteome</keyword>
<gene>
    <name evidence="2" type="ORF">HCJ92_23355</name>
</gene>
<dbReference type="InterPro" id="IPR039261">
    <property type="entry name" value="FNR_nucleotide-bd"/>
</dbReference>
<dbReference type="Gene3D" id="3.40.50.80">
    <property type="entry name" value="Nucleotide-binding domain of ferredoxin-NADP reductase (FNR) module"/>
    <property type="match status" value="1"/>
</dbReference>
<dbReference type="Pfam" id="PF08021">
    <property type="entry name" value="FAD_binding_9"/>
    <property type="match status" value="1"/>
</dbReference>